<dbReference type="InterPro" id="IPR051156">
    <property type="entry name" value="Mito/Outer_Membr_Metalloprot"/>
</dbReference>
<keyword evidence="6" id="KW-0482">Metalloprotease</keyword>
<dbReference type="GO" id="GO:0016020">
    <property type="term" value="C:membrane"/>
    <property type="evidence" value="ECO:0007669"/>
    <property type="project" value="TreeGrafter"/>
</dbReference>
<sequence length="486" mass="52835">MVVSKIMPIRRIFVTYLPWFFCLIISIASLLACTPAHQASAQKQNSVNNPEHKKIIQAFGGVYEDFEVGSYVAGLSLKIAKSSDDPVSKYRVTVLDSPQVNAFAMPGGYTYVTRGLLALANNEAEVAAVMGHEIAHVTAAHGTERQRTSIGAAILASVLGNVMNSRVANQIIDIGATGLMAGYSRKQEYEADDLGVRSLYRAGYDPYAGGDFLAAMGRLSEREARLSGGSPIPGWLSTHPDTGDRVSRAHKIADGLVSNTSWQRNHGRAAHLAAIDGMLYGDAPDEGFIRGQDFMHPILRFRFSVPEDFKLINSSQAVFAKAPDGAVIKFDMADADGSTRSYLTDIWAEGLRLRGIKEINSTLDGVTAIHEQSGKISRLVVLRAGEGRVYRFVMQSPASDFGALDEGFKATARGFKRLSVVEAGKLKPLKIKILTVRENDTVQDFVEQMKGVEAPEEMFRILNGLGLTEALVSGTKVKIITDSQMF</sequence>
<keyword evidence="5" id="KW-0862">Zinc</keyword>
<reference evidence="9 10" key="1">
    <citation type="journal article" date="2014" name="FEMS Microbiol. Ecol.">
        <title>Genomic differentiation among two strains of the PS1 clade isolated from geographically separated marine habitats.</title>
        <authorList>
            <person name="Jimenez-Infante F."/>
            <person name="Ngugi D.K."/>
            <person name="Alam I."/>
            <person name="Rashid M."/>
            <person name="Baalawi W."/>
            <person name="Kamau A.A."/>
            <person name="Bajic V.B."/>
            <person name="Stingl U."/>
        </authorList>
    </citation>
    <scope>NUCLEOTIDE SEQUENCE [LARGE SCALE GENOMIC DNA]</scope>
    <source>
        <strain evidence="9 10">RS24</strain>
    </source>
</reference>
<comment type="caution">
    <text evidence="9">The sequence shown here is derived from an EMBL/GenBank/DDBJ whole genome shotgun (WGS) entry which is preliminary data.</text>
</comment>
<organism evidence="9 10">
    <name type="scientific">Candidatus Micropelagius thuwalensis</name>
    <dbReference type="NCBI Taxonomy" id="1397666"/>
    <lineage>
        <taxon>Bacteria</taxon>
        <taxon>Pseudomonadati</taxon>
        <taxon>Pseudomonadota</taxon>
        <taxon>Alphaproteobacteria</taxon>
        <taxon>PS1 clade</taxon>
        <taxon>Candidatus Micropelagius</taxon>
    </lineage>
</organism>
<evidence type="ECO:0000313" key="10">
    <source>
        <dbReference type="Proteomes" id="UP000016762"/>
    </source>
</evidence>
<dbReference type="STRING" id="1397666.RS24_02013"/>
<dbReference type="AlphaFoldDB" id="U2XLF8"/>
<evidence type="ECO:0000256" key="1">
    <source>
        <dbReference type="ARBA" id="ARBA00001947"/>
    </source>
</evidence>
<dbReference type="PROSITE" id="PS51257">
    <property type="entry name" value="PROKAR_LIPOPROTEIN"/>
    <property type="match status" value="1"/>
</dbReference>
<protein>
    <recommendedName>
        <fullName evidence="8">Peptidase M48 domain-containing protein</fullName>
    </recommendedName>
</protein>
<keyword evidence="7" id="KW-0732">Signal</keyword>
<keyword evidence="3" id="KW-0479">Metal-binding</keyword>
<comment type="cofactor">
    <cofactor evidence="1">
        <name>Zn(2+)</name>
        <dbReference type="ChEBI" id="CHEBI:29105"/>
    </cofactor>
</comment>
<dbReference type="EMBL" id="AWXE01000005">
    <property type="protein sequence ID" value="ERL45957.1"/>
    <property type="molecule type" value="Genomic_DNA"/>
</dbReference>
<evidence type="ECO:0000256" key="3">
    <source>
        <dbReference type="ARBA" id="ARBA00022723"/>
    </source>
</evidence>
<evidence type="ECO:0000256" key="6">
    <source>
        <dbReference type="ARBA" id="ARBA00023049"/>
    </source>
</evidence>
<evidence type="ECO:0000256" key="4">
    <source>
        <dbReference type="ARBA" id="ARBA00022801"/>
    </source>
</evidence>
<keyword evidence="2" id="KW-0645">Protease</keyword>
<evidence type="ECO:0000313" key="9">
    <source>
        <dbReference type="EMBL" id="ERL45957.1"/>
    </source>
</evidence>
<dbReference type="GO" id="GO:0046872">
    <property type="term" value="F:metal ion binding"/>
    <property type="evidence" value="ECO:0007669"/>
    <property type="project" value="UniProtKB-KW"/>
</dbReference>
<dbReference type="GO" id="GO:0004222">
    <property type="term" value="F:metalloendopeptidase activity"/>
    <property type="evidence" value="ECO:0007669"/>
    <property type="project" value="InterPro"/>
</dbReference>
<name>U2XLF8_9PROT</name>
<evidence type="ECO:0000259" key="8">
    <source>
        <dbReference type="Pfam" id="PF01435"/>
    </source>
</evidence>
<accession>U2XLF8</accession>
<dbReference type="Proteomes" id="UP000016762">
    <property type="component" value="Unassembled WGS sequence"/>
</dbReference>
<proteinExistence type="predicted"/>
<dbReference type="Gene3D" id="3.30.2010.10">
    <property type="entry name" value="Metalloproteases ('zincins'), catalytic domain"/>
    <property type="match status" value="1"/>
</dbReference>
<evidence type="ECO:0000256" key="5">
    <source>
        <dbReference type="ARBA" id="ARBA00022833"/>
    </source>
</evidence>
<dbReference type="PANTHER" id="PTHR22726">
    <property type="entry name" value="METALLOENDOPEPTIDASE OMA1"/>
    <property type="match status" value="1"/>
</dbReference>
<evidence type="ECO:0000256" key="2">
    <source>
        <dbReference type="ARBA" id="ARBA00022670"/>
    </source>
</evidence>
<dbReference type="Pfam" id="PF01435">
    <property type="entry name" value="Peptidase_M48"/>
    <property type="match status" value="1"/>
</dbReference>
<evidence type="ECO:0000256" key="7">
    <source>
        <dbReference type="SAM" id="SignalP"/>
    </source>
</evidence>
<feature type="domain" description="Peptidase M48" evidence="8">
    <location>
        <begin position="77"/>
        <end position="251"/>
    </location>
</feature>
<dbReference type="PANTHER" id="PTHR22726:SF1">
    <property type="entry name" value="METALLOENDOPEPTIDASE OMA1, MITOCHONDRIAL"/>
    <property type="match status" value="1"/>
</dbReference>
<feature type="signal peptide" evidence="7">
    <location>
        <begin position="1"/>
        <end position="38"/>
    </location>
</feature>
<keyword evidence="10" id="KW-1185">Reference proteome</keyword>
<feature type="chain" id="PRO_5004635912" description="Peptidase M48 domain-containing protein" evidence="7">
    <location>
        <begin position="39"/>
        <end position="486"/>
    </location>
</feature>
<keyword evidence="4" id="KW-0378">Hydrolase</keyword>
<dbReference type="InterPro" id="IPR001915">
    <property type="entry name" value="Peptidase_M48"/>
</dbReference>
<dbReference type="eggNOG" id="COG4784">
    <property type="taxonomic scope" value="Bacteria"/>
</dbReference>
<dbReference type="GO" id="GO:0051603">
    <property type="term" value="P:proteolysis involved in protein catabolic process"/>
    <property type="evidence" value="ECO:0007669"/>
    <property type="project" value="TreeGrafter"/>
</dbReference>
<gene>
    <name evidence="9" type="ORF">RS24_02013</name>
</gene>